<protein>
    <submittedName>
        <fullName evidence="4">Putative membrane protein</fullName>
    </submittedName>
</protein>
<feature type="compositionally biased region" description="Basic and acidic residues" evidence="1">
    <location>
        <begin position="9"/>
        <end position="21"/>
    </location>
</feature>
<evidence type="ECO:0000259" key="3">
    <source>
        <dbReference type="Pfam" id="PF12089"/>
    </source>
</evidence>
<reference evidence="4 5" key="1">
    <citation type="submission" date="2014-03" db="EMBL/GenBank/DDBJ databases">
        <title>Genomics of Bifidobacteria.</title>
        <authorList>
            <person name="Ventura M."/>
            <person name="Milani C."/>
            <person name="Lugli G.A."/>
        </authorList>
    </citation>
    <scope>NUCLEOTIDE SEQUENCE [LARGE SCALE GENOMIC DNA]</scope>
    <source>
        <strain evidence="4 5">LMG 21775</strain>
    </source>
</reference>
<dbReference type="Proteomes" id="UP000029050">
    <property type="component" value="Unassembled WGS sequence"/>
</dbReference>
<dbReference type="STRING" id="218140.BPSY_0559"/>
<dbReference type="RefSeq" id="WP_051921544.1">
    <property type="nucleotide sequence ID" value="NZ_JGZI01000008.1"/>
</dbReference>
<evidence type="ECO:0000313" key="5">
    <source>
        <dbReference type="Proteomes" id="UP000029050"/>
    </source>
</evidence>
<sequence>MSQNTGEPIDSHEGNDEHQEQPGRTARSFSSKPLISTEAAKEHEAESGGSKPIQMGSFKQSPSLSANKRPSVPRARRMRLSLTRIDPWSITKVSFLLAIAGAIIQIVAVALIWLLLNSIGLFDNVTQLISKTGLDAGGFDLSSVLSLSTVLSAVTIFSIFEVVLVVVLATIVAFLYNIVSALVGGVHVTLGDD</sequence>
<feature type="transmembrane region" description="Helical" evidence="2">
    <location>
        <begin position="93"/>
        <end position="116"/>
    </location>
</feature>
<dbReference type="AlphaFoldDB" id="A0A087CHL7"/>
<dbReference type="InterPro" id="IPR021949">
    <property type="entry name" value="DUF3566_TM"/>
</dbReference>
<gene>
    <name evidence="4" type="ORF">BPSY_0559</name>
</gene>
<feature type="region of interest" description="Disordered" evidence="1">
    <location>
        <begin position="1"/>
        <end position="72"/>
    </location>
</feature>
<keyword evidence="2" id="KW-0472">Membrane</keyword>
<proteinExistence type="predicted"/>
<organism evidence="4 5">
    <name type="scientific">Bifidobacterium psychraerophilum</name>
    <dbReference type="NCBI Taxonomy" id="218140"/>
    <lineage>
        <taxon>Bacteria</taxon>
        <taxon>Bacillati</taxon>
        <taxon>Actinomycetota</taxon>
        <taxon>Actinomycetes</taxon>
        <taxon>Bifidobacteriales</taxon>
        <taxon>Bifidobacteriaceae</taxon>
        <taxon>Bifidobacterium</taxon>
    </lineage>
</organism>
<name>A0A087CHL7_9BIFI</name>
<comment type="caution">
    <text evidence="4">The sequence shown here is derived from an EMBL/GenBank/DDBJ whole genome shotgun (WGS) entry which is preliminary data.</text>
</comment>
<evidence type="ECO:0000256" key="2">
    <source>
        <dbReference type="SAM" id="Phobius"/>
    </source>
</evidence>
<feature type="transmembrane region" description="Helical" evidence="2">
    <location>
        <begin position="150"/>
        <end position="176"/>
    </location>
</feature>
<feature type="domain" description="DUF3566" evidence="3">
    <location>
        <begin position="76"/>
        <end position="192"/>
    </location>
</feature>
<accession>A0A087CHL7</accession>
<dbReference type="Pfam" id="PF12089">
    <property type="entry name" value="DUF3566"/>
    <property type="match status" value="1"/>
</dbReference>
<keyword evidence="2" id="KW-0812">Transmembrane</keyword>
<feature type="compositionally biased region" description="Polar residues" evidence="1">
    <location>
        <begin position="57"/>
        <end position="68"/>
    </location>
</feature>
<dbReference type="OrthoDB" id="3240216at2"/>
<dbReference type="GeneID" id="98299770"/>
<keyword evidence="2" id="KW-1133">Transmembrane helix</keyword>
<dbReference type="eggNOG" id="COG3266">
    <property type="taxonomic scope" value="Bacteria"/>
</dbReference>
<keyword evidence="5" id="KW-1185">Reference proteome</keyword>
<evidence type="ECO:0000256" key="1">
    <source>
        <dbReference type="SAM" id="MobiDB-lite"/>
    </source>
</evidence>
<evidence type="ECO:0000313" key="4">
    <source>
        <dbReference type="EMBL" id="KFI82767.1"/>
    </source>
</evidence>
<dbReference type="EMBL" id="JGZI01000008">
    <property type="protein sequence ID" value="KFI82767.1"/>
    <property type="molecule type" value="Genomic_DNA"/>
</dbReference>